<evidence type="ECO:0000256" key="1">
    <source>
        <dbReference type="ARBA" id="ARBA00007469"/>
    </source>
</evidence>
<dbReference type="PANTHER" id="PTHR11240:SF22">
    <property type="entry name" value="RIBONUCLEASE T2"/>
    <property type="match status" value="1"/>
</dbReference>
<gene>
    <name evidence="7" type="ORF">IWX46DRAFT_566916</name>
</gene>
<evidence type="ECO:0000256" key="4">
    <source>
        <dbReference type="RuleBase" id="RU004328"/>
    </source>
</evidence>
<dbReference type="InterPro" id="IPR018188">
    <property type="entry name" value="RNase_T2_His_AS_1"/>
</dbReference>
<keyword evidence="8" id="KW-1185">Reference proteome</keyword>
<dbReference type="InterPro" id="IPR033697">
    <property type="entry name" value="Ribonuclease_T2_eukaryotic"/>
</dbReference>
<dbReference type="Pfam" id="PF00445">
    <property type="entry name" value="Ribonuclease_T2"/>
    <property type="match status" value="2"/>
</dbReference>
<evidence type="ECO:0000256" key="5">
    <source>
        <dbReference type="SAM" id="MobiDB-lite"/>
    </source>
</evidence>
<comment type="similarity">
    <text evidence="1 4">Belongs to the RNase T2 family.</text>
</comment>
<evidence type="ECO:0000313" key="8">
    <source>
        <dbReference type="Proteomes" id="UP001365128"/>
    </source>
</evidence>
<dbReference type="Pfam" id="PF25488">
    <property type="entry name" value="RNaseT2L_C"/>
    <property type="match status" value="1"/>
</dbReference>
<sequence>MFDQVQNAVTAAARDAVLPRVSAAFDDMASSMPSLRSLSKLALGGAQVLMGNPEPVHAGTAQACTSPQLSCHNSSVVENLCCFNYPGGQFLLTSFWDTNPVVGPSDSWTIHGLWPDHCDGHSYDSNCDHARAYRNITAILNHFGESELVSYMSTYWKSNSESDESFWEHEWCKLCGLSIWVHGGLISGIAKHGTCVSTLKPTCYDDYQSTQEVRDFFNRSVSLFQERPTYEWLAAAGITPSTSATYSTSEIQAALKAQHGSGVALLCEGSGRKTFYQVYYGFEVRGSLQAGQFVPIDVSSSSNCPSKVRYVPKRGGPSPTTTGRHTKTATTTTALPTSTGSFSGKGFLNVEHDGGADGCIISGGTWYASGTCATFTATSAGVDGGFTLRSSRGDCAITMDSELMCGSGINDPTIFTAVDGRLAFDGITTFYANQVPKGTTKVTVWTDGGSVELEITWVGK</sequence>
<feature type="domain" description="RNase T2-like C-terminal" evidence="6">
    <location>
        <begin position="341"/>
        <end position="457"/>
    </location>
</feature>
<protein>
    <recommendedName>
        <fullName evidence="3">Ribonuclease T2-like</fullName>
    </recommendedName>
</protein>
<dbReference type="InterPro" id="IPR036430">
    <property type="entry name" value="RNase_T2-like_sf"/>
</dbReference>
<dbReference type="PANTHER" id="PTHR11240">
    <property type="entry name" value="RIBONUCLEASE T2"/>
    <property type="match status" value="1"/>
</dbReference>
<keyword evidence="2" id="KW-1015">Disulfide bond</keyword>
<dbReference type="Gene3D" id="3.90.730.10">
    <property type="entry name" value="Ribonuclease T2-like"/>
    <property type="match status" value="2"/>
</dbReference>
<organism evidence="7 8">
    <name type="scientific">Phyllosticta citricarpa</name>
    <dbReference type="NCBI Taxonomy" id="55181"/>
    <lineage>
        <taxon>Eukaryota</taxon>
        <taxon>Fungi</taxon>
        <taxon>Dikarya</taxon>
        <taxon>Ascomycota</taxon>
        <taxon>Pezizomycotina</taxon>
        <taxon>Dothideomycetes</taxon>
        <taxon>Dothideomycetes incertae sedis</taxon>
        <taxon>Botryosphaeriales</taxon>
        <taxon>Phyllostictaceae</taxon>
        <taxon>Phyllosticta</taxon>
    </lineage>
</organism>
<evidence type="ECO:0000313" key="7">
    <source>
        <dbReference type="EMBL" id="KAK7546663.1"/>
    </source>
</evidence>
<dbReference type="InterPro" id="IPR057328">
    <property type="entry name" value="RNaseT2L_C"/>
</dbReference>
<evidence type="ECO:0000259" key="6">
    <source>
        <dbReference type="Pfam" id="PF25488"/>
    </source>
</evidence>
<dbReference type="InterPro" id="IPR001568">
    <property type="entry name" value="RNase_T2-like"/>
</dbReference>
<proteinExistence type="inferred from homology"/>
<dbReference type="SUPFAM" id="SSF55895">
    <property type="entry name" value="Ribonuclease Rh-like"/>
    <property type="match status" value="1"/>
</dbReference>
<accession>A0ABR1MFM8</accession>
<dbReference type="Proteomes" id="UP001365128">
    <property type="component" value="Unassembled WGS sequence"/>
</dbReference>
<dbReference type="PROSITE" id="PS00530">
    <property type="entry name" value="RNASE_T2_1"/>
    <property type="match status" value="1"/>
</dbReference>
<feature type="region of interest" description="Disordered" evidence="5">
    <location>
        <begin position="307"/>
        <end position="338"/>
    </location>
</feature>
<dbReference type="EMBL" id="JBBPDW010000014">
    <property type="protein sequence ID" value="KAK7546663.1"/>
    <property type="molecule type" value="Genomic_DNA"/>
</dbReference>
<comment type="caution">
    <text evidence="7">The sequence shown here is derived from an EMBL/GenBank/DDBJ whole genome shotgun (WGS) entry which is preliminary data.</text>
</comment>
<name>A0ABR1MFM8_9PEZI</name>
<reference evidence="7 8" key="1">
    <citation type="submission" date="2024-04" db="EMBL/GenBank/DDBJ databases">
        <title>Phyllosticta paracitricarpa is synonymous to the EU quarantine fungus P. citricarpa based on phylogenomic analyses.</title>
        <authorList>
            <consortium name="Lawrence Berkeley National Laboratory"/>
            <person name="Van Ingen-Buijs V.A."/>
            <person name="Van Westerhoven A.C."/>
            <person name="Haridas S."/>
            <person name="Skiadas P."/>
            <person name="Martin F."/>
            <person name="Groenewald J.Z."/>
            <person name="Crous P.W."/>
            <person name="Seidl M.F."/>
        </authorList>
    </citation>
    <scope>NUCLEOTIDE SEQUENCE [LARGE SCALE GENOMIC DNA]</scope>
    <source>
        <strain evidence="7 8">CBS 122670</strain>
    </source>
</reference>
<feature type="compositionally biased region" description="Low complexity" evidence="5">
    <location>
        <begin position="320"/>
        <end position="338"/>
    </location>
</feature>
<dbReference type="CDD" id="cd01061">
    <property type="entry name" value="RNase_T2_euk"/>
    <property type="match status" value="1"/>
</dbReference>
<evidence type="ECO:0000256" key="3">
    <source>
        <dbReference type="ARBA" id="ARBA00071169"/>
    </source>
</evidence>
<evidence type="ECO:0000256" key="2">
    <source>
        <dbReference type="ARBA" id="ARBA00023157"/>
    </source>
</evidence>